<evidence type="ECO:0000256" key="1">
    <source>
        <dbReference type="SAM" id="Phobius"/>
    </source>
</evidence>
<organism evidence="3">
    <name type="scientific">Tolypothrix bouteillei VB521301</name>
    <dbReference type="NCBI Taxonomy" id="1479485"/>
    <lineage>
        <taxon>Bacteria</taxon>
        <taxon>Bacillati</taxon>
        <taxon>Cyanobacteriota</taxon>
        <taxon>Cyanophyceae</taxon>
        <taxon>Nostocales</taxon>
        <taxon>Tolypothrichaceae</taxon>
        <taxon>Tolypothrix</taxon>
    </lineage>
</organism>
<dbReference type="Proteomes" id="UP000029738">
    <property type="component" value="Unassembled WGS sequence"/>
</dbReference>
<reference evidence="3" key="1">
    <citation type="journal article" date="2015" name="Genome Announc.">
        <title>Draft Genome Sequence of Tolypothrix boutellei Strain VB521301.</title>
        <authorList>
            <person name="Chandrababunaidu M.M."/>
            <person name="Singh D."/>
            <person name="Sen D."/>
            <person name="Bhan S."/>
            <person name="Das S."/>
            <person name="Gupta A."/>
            <person name="Adhikary S.P."/>
            <person name="Tripathy S."/>
        </authorList>
    </citation>
    <scope>NUCLEOTIDE SEQUENCE</scope>
    <source>
        <strain evidence="3">VB521301</strain>
    </source>
</reference>
<evidence type="ECO:0000313" key="2">
    <source>
        <dbReference type="EMBL" id="KAF3889930.1"/>
    </source>
</evidence>
<keyword evidence="1" id="KW-0472">Membrane</keyword>
<dbReference type="RefSeq" id="WP_038089220.1">
    <property type="nucleotide sequence ID" value="NZ_JHEG04000001.1"/>
</dbReference>
<dbReference type="EMBL" id="JHEG02000059">
    <property type="protein sequence ID" value="KIE06726.1"/>
    <property type="molecule type" value="Genomic_DNA"/>
</dbReference>
<name>A0A0C1N2T2_9CYAN</name>
<dbReference type="EMBL" id="JHEG04000001">
    <property type="protein sequence ID" value="KAF3889930.1"/>
    <property type="molecule type" value="Genomic_DNA"/>
</dbReference>
<evidence type="ECO:0000313" key="3">
    <source>
        <dbReference type="EMBL" id="KIE06726.1"/>
    </source>
</evidence>
<feature type="transmembrane region" description="Helical" evidence="1">
    <location>
        <begin position="92"/>
        <end position="113"/>
    </location>
</feature>
<proteinExistence type="predicted"/>
<dbReference type="AlphaFoldDB" id="A0A0C1N2T2"/>
<comment type="caution">
    <text evidence="3">The sequence shown here is derived from an EMBL/GenBank/DDBJ whole genome shotgun (WGS) entry which is preliminary data.</text>
</comment>
<gene>
    <name evidence="3" type="ORF">DA73_0236120</name>
    <name evidence="2" type="ORF">DA73_0400034015</name>
</gene>
<sequence>MFIPGWVISLATFPGVVVHEAAHRLFCDLAKVPVYEVCYFRIGNPAGYVVHGEVNRLRDALLISAGPLVINTILCAILTYQQSLALFILKESPSHFTTVFLAWIGYSIGMHAFPSNQDVKCFMSEFKKIRKGKTQNILYFISQIFGFLIVVANFLRVVWFDLIYAVGVSMVIPLLLGNI</sequence>
<feature type="transmembrane region" description="Helical" evidence="1">
    <location>
        <begin position="134"/>
        <end position="152"/>
    </location>
</feature>
<accession>A0A0C1N2T2</accession>
<keyword evidence="1" id="KW-1133">Transmembrane helix</keyword>
<dbReference type="OrthoDB" id="258743at2"/>
<keyword evidence="4" id="KW-1185">Reference proteome</keyword>
<reference evidence="2" key="2">
    <citation type="submission" date="2019-11" db="EMBL/GenBank/DDBJ databases">
        <title>Improved Assembly of Tolypothrix boutellei genome.</title>
        <authorList>
            <person name="Sarangi A.N."/>
            <person name="Mukherjee M."/>
            <person name="Ghosh S."/>
            <person name="Singh D."/>
            <person name="Das A."/>
            <person name="Kant S."/>
            <person name="Prusty A."/>
            <person name="Tripathy S."/>
        </authorList>
    </citation>
    <scope>NUCLEOTIDE SEQUENCE</scope>
    <source>
        <strain evidence="2">VB521301</strain>
    </source>
</reference>
<protein>
    <submittedName>
        <fullName evidence="2">DUF3267 domain-containing protein</fullName>
    </submittedName>
</protein>
<feature type="transmembrane region" description="Helical" evidence="1">
    <location>
        <begin position="60"/>
        <end position="80"/>
    </location>
</feature>
<keyword evidence="1" id="KW-0812">Transmembrane</keyword>
<evidence type="ECO:0000313" key="4">
    <source>
        <dbReference type="Proteomes" id="UP000029738"/>
    </source>
</evidence>